<dbReference type="PANTHER" id="PTHR43873">
    <property type="entry name" value="COBYRINATE A,C-DIAMIDE SYNTHASE"/>
    <property type="match status" value="1"/>
</dbReference>
<comment type="catalytic activity">
    <reaction evidence="8">
        <text>cob(II)yrinate + 2 L-glutamine + 2 ATP + 2 H2O = cob(II)yrinate a,c diamide + 2 L-glutamate + 2 ADP + 2 phosphate + 2 H(+)</text>
        <dbReference type="Rhea" id="RHEA:26289"/>
        <dbReference type="ChEBI" id="CHEBI:15377"/>
        <dbReference type="ChEBI" id="CHEBI:15378"/>
        <dbReference type="ChEBI" id="CHEBI:29985"/>
        <dbReference type="ChEBI" id="CHEBI:30616"/>
        <dbReference type="ChEBI" id="CHEBI:43474"/>
        <dbReference type="ChEBI" id="CHEBI:58359"/>
        <dbReference type="ChEBI" id="CHEBI:58537"/>
        <dbReference type="ChEBI" id="CHEBI:58894"/>
        <dbReference type="ChEBI" id="CHEBI:456216"/>
        <dbReference type="EC" id="6.3.5.11"/>
    </reaction>
</comment>
<dbReference type="SUPFAM" id="SSF52317">
    <property type="entry name" value="Class I glutamine amidotransferase-like"/>
    <property type="match status" value="1"/>
</dbReference>
<evidence type="ECO:0000256" key="5">
    <source>
        <dbReference type="ARBA" id="ARBA00022840"/>
    </source>
</evidence>
<dbReference type="NCBIfam" id="TIGR00379">
    <property type="entry name" value="cobB"/>
    <property type="match status" value="1"/>
</dbReference>
<comment type="miscellaneous">
    <text evidence="8">The a and c carboxylates of cobyrinate are activated for nucleophilic attack via formation of a phosphorylated intermediate by ATP. CbiA catalyzes first the amidation of the c-carboxylate, and then that of the a-carboxylate.</text>
</comment>
<evidence type="ECO:0000256" key="6">
    <source>
        <dbReference type="ARBA" id="ARBA00022842"/>
    </source>
</evidence>
<feature type="domain" description="CobB/CobQ-like glutamine amidotransferase" evidence="10">
    <location>
        <begin position="254"/>
        <end position="444"/>
    </location>
</feature>
<evidence type="ECO:0000256" key="4">
    <source>
        <dbReference type="ARBA" id="ARBA00022741"/>
    </source>
</evidence>
<evidence type="ECO:0000259" key="9">
    <source>
        <dbReference type="Pfam" id="PF01656"/>
    </source>
</evidence>
<dbReference type="GO" id="GO:0005524">
    <property type="term" value="F:ATP binding"/>
    <property type="evidence" value="ECO:0007669"/>
    <property type="project" value="UniProtKB-UniRule"/>
</dbReference>
<dbReference type="Gene3D" id="3.40.50.300">
    <property type="entry name" value="P-loop containing nucleotide triphosphate hydrolases"/>
    <property type="match status" value="1"/>
</dbReference>
<dbReference type="InterPro" id="IPR029062">
    <property type="entry name" value="Class_I_gatase-like"/>
</dbReference>
<dbReference type="PANTHER" id="PTHR43873:SF1">
    <property type="entry name" value="COBYRINATE A,C-DIAMIDE SYNTHASE"/>
    <property type="match status" value="1"/>
</dbReference>
<dbReference type="SUPFAM" id="SSF52540">
    <property type="entry name" value="P-loop containing nucleoside triphosphate hydrolases"/>
    <property type="match status" value="1"/>
</dbReference>
<evidence type="ECO:0000313" key="12">
    <source>
        <dbReference type="Proteomes" id="UP000199602"/>
    </source>
</evidence>
<keyword evidence="7 8" id="KW-0315">Glutamine amidotransferase</keyword>
<dbReference type="InterPro" id="IPR002586">
    <property type="entry name" value="CobQ/CobB/MinD/ParA_Nub-bd_dom"/>
</dbReference>
<feature type="domain" description="CobQ/CobB/MinD/ParA nucleotide binding" evidence="9">
    <location>
        <begin position="11"/>
        <end position="193"/>
    </location>
</feature>
<keyword evidence="4 8" id="KW-0547">Nucleotide-binding</keyword>
<gene>
    <name evidence="8" type="primary">cbiA</name>
    <name evidence="11" type="ORF">SAMN04488516_10370</name>
</gene>
<dbReference type="NCBIfam" id="NF002204">
    <property type="entry name" value="PRK01077.1"/>
    <property type="match status" value="1"/>
</dbReference>
<dbReference type="Gene3D" id="3.40.50.880">
    <property type="match status" value="1"/>
</dbReference>
<reference evidence="11 12" key="1">
    <citation type="submission" date="2016-10" db="EMBL/GenBank/DDBJ databases">
        <authorList>
            <person name="de Groot N.N."/>
        </authorList>
    </citation>
    <scope>NUCLEOTIDE SEQUENCE [LARGE SCALE GENOMIC DNA]</scope>
    <source>
        <strain evidence="11 12">DSM 15269</strain>
    </source>
</reference>
<dbReference type="InterPro" id="IPR004484">
    <property type="entry name" value="CbiA/CobB_synth"/>
</dbReference>
<name>A0A1H0CJA6_9BACT</name>
<accession>A0A1H0CJA6</accession>
<dbReference type="Pfam" id="PF01656">
    <property type="entry name" value="CbiA"/>
    <property type="match status" value="1"/>
</dbReference>
<feature type="site" description="Increases nucleophilicity of active site Cys" evidence="8">
    <location>
        <position position="438"/>
    </location>
</feature>
<keyword evidence="5 8" id="KW-0067">ATP-binding</keyword>
<evidence type="ECO:0000259" key="10">
    <source>
        <dbReference type="Pfam" id="PF07685"/>
    </source>
</evidence>
<dbReference type="EC" id="6.3.5.11" evidence="8"/>
<comment type="function">
    <text evidence="8">Catalyzes the ATP-dependent amidation of the two carboxylate groups at positions a and c of cobyrinate, using either L-glutamine or ammonia as the nitrogen source.</text>
</comment>
<dbReference type="HAMAP" id="MF_00027">
    <property type="entry name" value="CobB_CbiA"/>
    <property type="match status" value="1"/>
</dbReference>
<organism evidence="11 12">
    <name type="scientific">Desulfonauticus submarinus</name>
    <dbReference type="NCBI Taxonomy" id="206665"/>
    <lineage>
        <taxon>Bacteria</taxon>
        <taxon>Pseudomonadati</taxon>
        <taxon>Thermodesulfobacteriota</taxon>
        <taxon>Desulfovibrionia</taxon>
        <taxon>Desulfovibrionales</taxon>
        <taxon>Desulfonauticaceae</taxon>
        <taxon>Desulfonauticus</taxon>
    </lineage>
</organism>
<comment type="domain">
    <text evidence="8">Comprises of two domains. The C-terminal domain contains the binding site for glutamine and catalyzes the hydrolysis of this substrate to glutamate and ammonia. The N-terminal domain is anticipated to bind ATP and cobyrinate and catalyzes the ultimate synthesis of the diamide product. The ammonia produced via the glutaminase domain is probably translocated to the adjacent domain via a molecular tunnel, where it reacts with an activated intermediate.</text>
</comment>
<dbReference type="CDD" id="cd03130">
    <property type="entry name" value="GATase1_CobB"/>
    <property type="match status" value="1"/>
</dbReference>
<evidence type="ECO:0000256" key="7">
    <source>
        <dbReference type="ARBA" id="ARBA00022962"/>
    </source>
</evidence>
<evidence type="ECO:0000256" key="2">
    <source>
        <dbReference type="ARBA" id="ARBA00022573"/>
    </source>
</evidence>
<sequence length="475" mass="53288">MERSCFPRFLLAGLRGGSGKTLVSLGLGRVLTEKGYKIKAFKKGPDYIDAKWLSLAVGSEASNLDPFLFPKNKVKDLFFSFRDDFDLALVEGNRGLFDGKDIYGSFSTAELAKLLGIPVILVVDCTKITRTMAAIVLGINSFEPNLNLAGVILNRTAGPRHRKILRDSIEYYTDVPVLGILPKLKTNPIPERHMGLISDQEYNQEVGKIFQTLSKVCKDNLDIERIINIAQEVPLFHKIKVPLFNRINKDEVCIGIVKDSAFWFYYEENFKALEAAGAKLKFLSLLDDSPWPEIDALYIGGGFPETLALQLENNRFKRQLLNNLANSGLPIYAECGGLMFLSRSITFHENTYQMANVFPIDIGVQKKPKGHGYVEGEINLKNPFFPKGYKLLGHEFHYSYCLNERIELDFALNLARGVGVCSGKDGIIYKNVFASYTHIHALGNPKWARNFVLAAKQYQLYKQSNTLPAPKIIAS</sequence>
<keyword evidence="3 8" id="KW-0436">Ligase</keyword>
<evidence type="ECO:0000313" key="11">
    <source>
        <dbReference type="EMBL" id="SDN57920.1"/>
    </source>
</evidence>
<dbReference type="RefSeq" id="WP_200779105.1">
    <property type="nucleotide sequence ID" value="NZ_FNIN01000003.1"/>
</dbReference>
<keyword evidence="12" id="KW-1185">Reference proteome</keyword>
<dbReference type="Pfam" id="PF07685">
    <property type="entry name" value="GATase_3"/>
    <property type="match status" value="1"/>
</dbReference>
<dbReference type="UniPathway" id="UPA00148">
    <property type="reaction ID" value="UER00231"/>
</dbReference>
<dbReference type="InterPro" id="IPR027417">
    <property type="entry name" value="P-loop_NTPase"/>
</dbReference>
<evidence type="ECO:0000256" key="8">
    <source>
        <dbReference type="HAMAP-Rule" id="MF_00027"/>
    </source>
</evidence>
<comment type="cofactor">
    <cofactor evidence="1 8">
        <name>Mg(2+)</name>
        <dbReference type="ChEBI" id="CHEBI:18420"/>
    </cofactor>
</comment>
<proteinExistence type="inferred from homology"/>
<dbReference type="GO" id="GO:0009236">
    <property type="term" value="P:cobalamin biosynthetic process"/>
    <property type="evidence" value="ECO:0007669"/>
    <property type="project" value="UniProtKB-UniRule"/>
</dbReference>
<evidence type="ECO:0000256" key="1">
    <source>
        <dbReference type="ARBA" id="ARBA00001946"/>
    </source>
</evidence>
<evidence type="ECO:0000256" key="3">
    <source>
        <dbReference type="ARBA" id="ARBA00022598"/>
    </source>
</evidence>
<dbReference type="PROSITE" id="PS51274">
    <property type="entry name" value="GATASE_COBBQ"/>
    <property type="match status" value="1"/>
</dbReference>
<comment type="similarity">
    <text evidence="8">Belongs to the CobB/CbiA family.</text>
</comment>
<dbReference type="AlphaFoldDB" id="A0A1H0CJA6"/>
<keyword evidence="2 8" id="KW-0169">Cobalamin biosynthesis</keyword>
<keyword evidence="6 8" id="KW-0460">Magnesium</keyword>
<dbReference type="Proteomes" id="UP000199602">
    <property type="component" value="Unassembled WGS sequence"/>
</dbReference>
<dbReference type="GO" id="GO:0042242">
    <property type="term" value="F:cobyrinic acid a,c-diamide synthase activity"/>
    <property type="evidence" value="ECO:0007669"/>
    <property type="project" value="UniProtKB-UniRule"/>
</dbReference>
<protein>
    <recommendedName>
        <fullName evidence="8">Cobyrinate a,c-diamide synthase</fullName>
        <ecNumber evidence="8">6.3.5.11</ecNumber>
    </recommendedName>
    <alternativeName>
        <fullName evidence="8">Cobyrinic acid a,c-diamide synthetase</fullName>
    </alternativeName>
</protein>
<dbReference type="EMBL" id="FNIN01000003">
    <property type="protein sequence ID" value="SDN57920.1"/>
    <property type="molecule type" value="Genomic_DNA"/>
</dbReference>
<comment type="pathway">
    <text evidence="8">Cofactor biosynthesis; adenosylcobalamin biosynthesis; cob(II)yrinate a,c-diamide from sirohydrochlorin (anaerobic route): step 10/10.</text>
</comment>
<dbReference type="STRING" id="206665.SAMN04488516_10370"/>
<feature type="active site" description="Nucleophile" evidence="8">
    <location>
        <position position="335"/>
    </location>
</feature>
<dbReference type="CDD" id="cd05388">
    <property type="entry name" value="CobB_N"/>
    <property type="match status" value="1"/>
</dbReference>
<dbReference type="InterPro" id="IPR011698">
    <property type="entry name" value="GATase_3"/>
</dbReference>